<dbReference type="EMBL" id="AUZX01013731">
    <property type="protein sequence ID" value="EQD34645.1"/>
    <property type="molecule type" value="Genomic_DNA"/>
</dbReference>
<evidence type="ECO:0000256" key="1">
    <source>
        <dbReference type="SAM" id="MobiDB-lite"/>
    </source>
</evidence>
<comment type="caution">
    <text evidence="2">The sequence shown here is derived from an EMBL/GenBank/DDBJ whole genome shotgun (WGS) entry which is preliminary data.</text>
</comment>
<proteinExistence type="predicted"/>
<reference evidence="2" key="1">
    <citation type="submission" date="2013-08" db="EMBL/GenBank/DDBJ databases">
        <authorList>
            <person name="Mendez C."/>
            <person name="Richter M."/>
            <person name="Ferrer M."/>
            <person name="Sanchez J."/>
        </authorList>
    </citation>
    <scope>NUCLEOTIDE SEQUENCE</scope>
</reference>
<gene>
    <name evidence="2" type="ORF">B1A_18602</name>
</gene>
<feature type="compositionally biased region" description="Basic and acidic residues" evidence="1">
    <location>
        <begin position="71"/>
        <end position="98"/>
    </location>
</feature>
<organism evidence="2">
    <name type="scientific">mine drainage metagenome</name>
    <dbReference type="NCBI Taxonomy" id="410659"/>
    <lineage>
        <taxon>unclassified sequences</taxon>
        <taxon>metagenomes</taxon>
        <taxon>ecological metagenomes</taxon>
    </lineage>
</organism>
<reference evidence="2" key="2">
    <citation type="journal article" date="2014" name="ISME J.">
        <title>Microbial stratification in low pH oxic and suboxic macroscopic growths along an acid mine drainage.</title>
        <authorList>
            <person name="Mendez-Garcia C."/>
            <person name="Mesa V."/>
            <person name="Sprenger R.R."/>
            <person name="Richter M."/>
            <person name="Diez M.S."/>
            <person name="Solano J."/>
            <person name="Bargiela R."/>
            <person name="Golyshina O.V."/>
            <person name="Manteca A."/>
            <person name="Ramos J.L."/>
            <person name="Gallego J.R."/>
            <person name="Llorente I."/>
            <person name="Martins Dos Santos V.A."/>
            <person name="Jensen O.N."/>
            <person name="Pelaez A.I."/>
            <person name="Sanchez J."/>
            <person name="Ferrer M."/>
        </authorList>
    </citation>
    <scope>NUCLEOTIDE SEQUENCE</scope>
</reference>
<accession>T0ZXL8</accession>
<evidence type="ECO:0000313" key="2">
    <source>
        <dbReference type="EMBL" id="EQD34645.1"/>
    </source>
</evidence>
<dbReference type="AlphaFoldDB" id="T0ZXL8"/>
<feature type="non-terminal residue" evidence="2">
    <location>
        <position position="1"/>
    </location>
</feature>
<evidence type="ECO:0008006" key="3">
    <source>
        <dbReference type="Google" id="ProtNLM"/>
    </source>
</evidence>
<feature type="region of interest" description="Disordered" evidence="1">
    <location>
        <begin position="62"/>
        <end position="98"/>
    </location>
</feature>
<sequence>EPERRFHSLYDKIQRMDVLERAWESVMKNGGSPGIDGITIKELKEKRNRTTVNRNTVRTESKNIQTITTEEGIHTKGKREETSIEHTHSKGQDNTDSH</sequence>
<name>T0ZXL8_9ZZZZ</name>
<protein>
    <recommendedName>
        <fullName evidence="3">RNA-directed DNA polymerase (Reverse transcriptase)</fullName>
    </recommendedName>
</protein>